<dbReference type="EMBL" id="CAOQHR010000006">
    <property type="protein sequence ID" value="CAI6336595.1"/>
    <property type="molecule type" value="Genomic_DNA"/>
</dbReference>
<dbReference type="Proteomes" id="UP001152607">
    <property type="component" value="Unassembled WGS sequence"/>
</dbReference>
<dbReference type="InterPro" id="IPR036249">
    <property type="entry name" value="Thioredoxin-like_sf"/>
</dbReference>
<dbReference type="GO" id="GO:0004602">
    <property type="term" value="F:glutathione peroxidase activity"/>
    <property type="evidence" value="ECO:0007669"/>
    <property type="project" value="UniProtKB-ARBA"/>
</dbReference>
<comment type="similarity">
    <text evidence="1">Belongs to the GST superfamily.</text>
</comment>
<comment type="catalytic activity">
    <reaction evidence="4">
        <text>RX + glutathione = an S-substituted glutathione + a halide anion + H(+)</text>
        <dbReference type="Rhea" id="RHEA:16437"/>
        <dbReference type="ChEBI" id="CHEBI:15378"/>
        <dbReference type="ChEBI" id="CHEBI:16042"/>
        <dbReference type="ChEBI" id="CHEBI:17792"/>
        <dbReference type="ChEBI" id="CHEBI:57925"/>
        <dbReference type="ChEBI" id="CHEBI:90779"/>
        <dbReference type="EC" id="2.5.1.18"/>
    </reaction>
</comment>
<dbReference type="InterPro" id="IPR004046">
    <property type="entry name" value="GST_C"/>
</dbReference>
<dbReference type="InterPro" id="IPR040079">
    <property type="entry name" value="Glutathione_S-Trfase"/>
</dbReference>
<dbReference type="SUPFAM" id="SSF47616">
    <property type="entry name" value="GST C-terminal domain-like"/>
    <property type="match status" value="1"/>
</dbReference>
<dbReference type="CDD" id="cd03189">
    <property type="entry name" value="GST_C_GTT1_like"/>
    <property type="match status" value="1"/>
</dbReference>
<name>A0A9W4UIH4_9PLEO</name>
<dbReference type="FunFam" id="3.40.30.10:FF:000156">
    <property type="entry name" value="Glutathione S-transferase 1"/>
    <property type="match status" value="1"/>
</dbReference>
<comment type="caution">
    <text evidence="7">The sequence shown here is derived from an EMBL/GenBank/DDBJ whole genome shotgun (WGS) entry which is preliminary data.</text>
</comment>
<dbReference type="GO" id="GO:0005737">
    <property type="term" value="C:cytoplasm"/>
    <property type="evidence" value="ECO:0007669"/>
    <property type="project" value="UniProtKB-ARBA"/>
</dbReference>
<dbReference type="GO" id="GO:0004364">
    <property type="term" value="F:glutathione transferase activity"/>
    <property type="evidence" value="ECO:0007669"/>
    <property type="project" value="UniProtKB-EC"/>
</dbReference>
<feature type="domain" description="GST C-terminal" evidence="6">
    <location>
        <begin position="109"/>
        <end position="253"/>
    </location>
</feature>
<dbReference type="OrthoDB" id="2098326at2759"/>
<evidence type="ECO:0000256" key="1">
    <source>
        <dbReference type="ARBA" id="ARBA00007409"/>
    </source>
</evidence>
<feature type="domain" description="GST N-terminal" evidence="5">
    <location>
        <begin position="6"/>
        <end position="93"/>
    </location>
</feature>
<dbReference type="Gene3D" id="1.20.1050.10">
    <property type="match status" value="1"/>
</dbReference>
<keyword evidence="8" id="KW-1185">Reference proteome</keyword>
<dbReference type="PROSITE" id="PS50405">
    <property type="entry name" value="GST_CTER"/>
    <property type="match status" value="1"/>
</dbReference>
<dbReference type="Pfam" id="PF14497">
    <property type="entry name" value="GST_C_3"/>
    <property type="match status" value="1"/>
</dbReference>
<dbReference type="InterPro" id="IPR004045">
    <property type="entry name" value="Glutathione_S-Trfase_N"/>
</dbReference>
<keyword evidence="3" id="KW-0808">Transferase</keyword>
<sequence>MPNQHDAKIIVHWLNKSRGQRIIWLLEELKLEYEIKTYKRDENMRAPPELKEVHALGKSPVISIEAPGLEQPLVLAESGAIVEYLYDYFGREQLPQRYAAGNDGKLGAENKAWIQYRYLMHYAESSLMPNLLVSLVTSSIRDAPVPFFIKPIPRKIADTVDGKYTKPEIESHLKFLEEMLGKAPAGDFFCGATVSGADIMIIFVLEAAMQGKFLTETSHPKLYKYVRNIQGLESYKKAGDRVTEASGEKFVPFSEAGRQ</sequence>
<dbReference type="CDD" id="cd03046">
    <property type="entry name" value="GST_N_GTT1_like"/>
    <property type="match status" value="1"/>
</dbReference>
<dbReference type="SFLD" id="SFLDG00358">
    <property type="entry name" value="Main_(cytGST)"/>
    <property type="match status" value="1"/>
</dbReference>
<evidence type="ECO:0000313" key="7">
    <source>
        <dbReference type="EMBL" id="CAI6336595.1"/>
    </source>
</evidence>
<evidence type="ECO:0000259" key="5">
    <source>
        <dbReference type="PROSITE" id="PS50404"/>
    </source>
</evidence>
<evidence type="ECO:0000256" key="4">
    <source>
        <dbReference type="ARBA" id="ARBA00047960"/>
    </source>
</evidence>
<reference evidence="7" key="1">
    <citation type="submission" date="2023-01" db="EMBL/GenBank/DDBJ databases">
        <authorList>
            <person name="Van Ghelder C."/>
            <person name="Rancurel C."/>
        </authorList>
    </citation>
    <scope>NUCLEOTIDE SEQUENCE</scope>
    <source>
        <strain evidence="7">CNCM I-4278</strain>
    </source>
</reference>
<dbReference type="InterPro" id="IPR010987">
    <property type="entry name" value="Glutathione-S-Trfase_C-like"/>
</dbReference>
<dbReference type="InterPro" id="IPR036282">
    <property type="entry name" value="Glutathione-S-Trfase_C_sf"/>
</dbReference>
<evidence type="ECO:0000313" key="8">
    <source>
        <dbReference type="Proteomes" id="UP001152607"/>
    </source>
</evidence>
<dbReference type="Pfam" id="PF02798">
    <property type="entry name" value="GST_N"/>
    <property type="match status" value="1"/>
</dbReference>
<protein>
    <recommendedName>
        <fullName evidence="2">glutathione transferase</fullName>
        <ecNumber evidence="2">2.5.1.18</ecNumber>
    </recommendedName>
</protein>
<dbReference type="PROSITE" id="PS50404">
    <property type="entry name" value="GST_NTER"/>
    <property type="match status" value="1"/>
</dbReference>
<dbReference type="SUPFAM" id="SSF52833">
    <property type="entry name" value="Thioredoxin-like"/>
    <property type="match status" value="1"/>
</dbReference>
<gene>
    <name evidence="7" type="ORF">PDIGIT_LOCUS9699</name>
</gene>
<dbReference type="PANTHER" id="PTHR44051">
    <property type="entry name" value="GLUTATHIONE S-TRANSFERASE-RELATED"/>
    <property type="match status" value="1"/>
</dbReference>
<dbReference type="AlphaFoldDB" id="A0A9W4UIH4"/>
<accession>A0A9W4UIH4</accession>
<dbReference type="PANTHER" id="PTHR44051:SF9">
    <property type="entry name" value="GLUTATHIONE S-TRANSFERASE 1"/>
    <property type="match status" value="1"/>
</dbReference>
<organism evidence="7 8">
    <name type="scientific">Periconia digitata</name>
    <dbReference type="NCBI Taxonomy" id="1303443"/>
    <lineage>
        <taxon>Eukaryota</taxon>
        <taxon>Fungi</taxon>
        <taxon>Dikarya</taxon>
        <taxon>Ascomycota</taxon>
        <taxon>Pezizomycotina</taxon>
        <taxon>Dothideomycetes</taxon>
        <taxon>Pleosporomycetidae</taxon>
        <taxon>Pleosporales</taxon>
        <taxon>Massarineae</taxon>
        <taxon>Periconiaceae</taxon>
        <taxon>Periconia</taxon>
    </lineage>
</organism>
<dbReference type="SFLD" id="SFLDS00019">
    <property type="entry name" value="Glutathione_Transferase_(cytos"/>
    <property type="match status" value="1"/>
</dbReference>
<evidence type="ECO:0000256" key="3">
    <source>
        <dbReference type="ARBA" id="ARBA00022679"/>
    </source>
</evidence>
<proteinExistence type="inferred from homology"/>
<dbReference type="Gene3D" id="3.40.30.10">
    <property type="entry name" value="Glutaredoxin"/>
    <property type="match status" value="1"/>
</dbReference>
<evidence type="ECO:0000259" key="6">
    <source>
        <dbReference type="PROSITE" id="PS50405"/>
    </source>
</evidence>
<evidence type="ECO:0000256" key="2">
    <source>
        <dbReference type="ARBA" id="ARBA00012452"/>
    </source>
</evidence>
<dbReference type="EC" id="2.5.1.18" evidence="2"/>